<keyword evidence="1" id="KW-0812">Transmembrane</keyword>
<dbReference type="GeneID" id="136805960"/>
<dbReference type="RefSeq" id="XP_066918652.1">
    <property type="nucleotide sequence ID" value="XM_067062551.1"/>
</dbReference>
<evidence type="ECO:0000313" key="3">
    <source>
        <dbReference type="Proteomes" id="UP000594262"/>
    </source>
</evidence>
<proteinExistence type="predicted"/>
<keyword evidence="1" id="KW-0472">Membrane</keyword>
<name>A0A7M5UR91_9CNID</name>
<organism evidence="2 3">
    <name type="scientific">Clytia hemisphaerica</name>
    <dbReference type="NCBI Taxonomy" id="252671"/>
    <lineage>
        <taxon>Eukaryota</taxon>
        <taxon>Metazoa</taxon>
        <taxon>Cnidaria</taxon>
        <taxon>Hydrozoa</taxon>
        <taxon>Hydroidolina</taxon>
        <taxon>Leptothecata</taxon>
        <taxon>Obeliida</taxon>
        <taxon>Clytiidae</taxon>
        <taxon>Clytia</taxon>
    </lineage>
</organism>
<protein>
    <submittedName>
        <fullName evidence="2">Uncharacterized protein</fullName>
    </submittedName>
</protein>
<reference evidence="2" key="1">
    <citation type="submission" date="2021-01" db="UniProtKB">
        <authorList>
            <consortium name="EnsemblMetazoa"/>
        </authorList>
    </citation>
    <scope>IDENTIFICATION</scope>
</reference>
<evidence type="ECO:0000313" key="2">
    <source>
        <dbReference type="EnsemblMetazoa" id="CLYHEMP004461.1"/>
    </source>
</evidence>
<accession>A0A7M5UR91</accession>
<keyword evidence="3" id="KW-1185">Reference proteome</keyword>
<dbReference type="Proteomes" id="UP000594262">
    <property type="component" value="Unplaced"/>
</dbReference>
<sequence length="248" mass="27492">MGGHFLNEENEEKAAKILLSKEYDGSNKSGKCTKYCSKLPYLLLYTFIFLLGFIAGLTLPLTQHLQTSLIDKKIQKLELIVERFESKVSSISNNSLTFKNQIMDALTEAISTRNNRSIKQQYLARSQDNLLKKSITKTLSTQHASTTKAATTTTMAFTPTPSQDKTVAGPDNVDIHLSCPLFYNINIKSVYYQNVQASSDSLKRLQNVCNDSTLISGNRTKCAVSLLKAYGSSFGGTMKVMYNCIPGL</sequence>
<dbReference type="AlphaFoldDB" id="A0A7M5UR91"/>
<keyword evidence="1" id="KW-1133">Transmembrane helix</keyword>
<evidence type="ECO:0000256" key="1">
    <source>
        <dbReference type="SAM" id="Phobius"/>
    </source>
</evidence>
<dbReference type="EnsemblMetazoa" id="CLYHEMT004461.1">
    <property type="protein sequence ID" value="CLYHEMP004461.1"/>
    <property type="gene ID" value="CLYHEMG004461"/>
</dbReference>
<feature type="transmembrane region" description="Helical" evidence="1">
    <location>
        <begin position="41"/>
        <end position="61"/>
    </location>
</feature>